<feature type="region of interest" description="Disordered" evidence="1">
    <location>
        <begin position="499"/>
        <end position="589"/>
    </location>
</feature>
<evidence type="ECO:0000313" key="4">
    <source>
        <dbReference type="EMBL" id="MBC1302299.1"/>
    </source>
</evidence>
<reference evidence="4 5" key="1">
    <citation type="submission" date="2019-11" db="EMBL/GenBank/DDBJ databases">
        <title>Comparison of genomes from free-living endosymbiotic cyanobacteria isolated from Azolla.</title>
        <authorList>
            <person name="Thiel T."/>
            <person name="Pratte B."/>
        </authorList>
    </citation>
    <scope>NUCLEOTIDE SEQUENCE [LARGE SCALE GENOMIC DNA]</scope>
    <source>
        <strain evidence="4 5">N2B</strain>
    </source>
</reference>
<dbReference type="Pfam" id="PF21247">
    <property type="entry name" value="Fic-like_C"/>
    <property type="match status" value="1"/>
</dbReference>
<dbReference type="Pfam" id="PF13749">
    <property type="entry name" value="HATPase_c_4"/>
    <property type="match status" value="1"/>
</dbReference>
<dbReference type="InterPro" id="IPR049514">
    <property type="entry name" value="Fic-like_C"/>
</dbReference>
<evidence type="ECO:0000259" key="3">
    <source>
        <dbReference type="Pfam" id="PF21247"/>
    </source>
</evidence>
<dbReference type="Pfam" id="PF04326">
    <property type="entry name" value="SLFN_AlbA_2"/>
    <property type="match status" value="1"/>
</dbReference>
<dbReference type="Gene3D" id="3.30.950.30">
    <property type="entry name" value="Schlafen, AAA domain"/>
    <property type="match status" value="1"/>
</dbReference>
<comment type="caution">
    <text evidence="4">The sequence shown here is derived from an EMBL/GenBank/DDBJ whole genome shotgun (WGS) entry which is preliminary data.</text>
</comment>
<feature type="domain" description="Schlafen AlbA-2" evidence="2">
    <location>
        <begin position="16"/>
        <end position="143"/>
    </location>
</feature>
<dbReference type="Gene3D" id="3.30.565.60">
    <property type="match status" value="1"/>
</dbReference>
<feature type="compositionally biased region" description="Low complexity" evidence="1">
    <location>
        <begin position="520"/>
        <end position="532"/>
    </location>
</feature>
<dbReference type="InterPro" id="IPR038461">
    <property type="entry name" value="Schlafen_AlbA_2_dom_sf"/>
</dbReference>
<dbReference type="Proteomes" id="UP000570851">
    <property type="component" value="Unassembled WGS sequence"/>
</dbReference>
<dbReference type="InterPro" id="IPR007421">
    <property type="entry name" value="Schlafen_AlbA_2_dom"/>
</dbReference>
<organism evidence="4 5">
    <name type="scientific">Trichormus variabilis N2B</name>
    <dbReference type="NCBI Taxonomy" id="2681315"/>
    <lineage>
        <taxon>Bacteria</taxon>
        <taxon>Bacillati</taxon>
        <taxon>Cyanobacteriota</taxon>
        <taxon>Cyanophyceae</taxon>
        <taxon>Nostocales</taxon>
        <taxon>Nostocaceae</taxon>
        <taxon>Trichormus</taxon>
    </lineage>
</organism>
<feature type="region of interest" description="Disordered" evidence="1">
    <location>
        <begin position="668"/>
        <end position="687"/>
    </location>
</feature>
<feature type="compositionally biased region" description="Low complexity" evidence="1">
    <location>
        <begin position="558"/>
        <end position="588"/>
    </location>
</feature>
<sequence length="687" mass="77442">MLTFDELWELLTTQDESVEIEAKKGSEVGKSCLTTISAFANEPGLRGGYLILGIKAPEDSDSNQYEIEGLEDPDKIQRDLTSHCSQKFNIIIRPQIQLATKEGKTVLIAYISEAQPTEKPVYIVSTGLPKGAYRRISSTDQRCTDVDIKRLYQENSFSSYDTTPILEATLEDLEPQAINAYRQARAKIKPNAPELNYSDQDLLYSLNVIVKHQNHYCPTIAGLILFGNAIALRRYCPLHRVDYILIEGTEWITDYQDRYQTLEIREPLLLAIPRLVTNVLNDLPTRFGLAEDSVQRSEIPLIPRKVIREAIVNAVMHRDYSQRSPIQIIKYSNRLEIRNPGYSLKNLSRETLGEPGSVIRNEAIAAVLHETGFAETKGSGIRVMLEAMLEANLSLPSFESNRNLDKFNVTLFSHNLFDTEALQWLSQFRIHNLTDEEAKILVVLREKGTINNAISRLINGVDTLKASQNLKRLRDIGLIASHGKSSATYYTLNPEFQSKEQSQVDKFNQDSSTAEGETLSRQSSTPSQDSSTVEGETLSRQSSTPSQDSSTVEGETLSRQSSTPSQDSSTVEGETLSRQSSTLSQDSSNFIPEQLTLELFPDTRKASLQEKIGKIGSRTKHEEIKNIILELCEIQPYSSSELASLLNRERKYLLHKHLKPLIDEGLLEYTNPEKPNDPHQTYRTTRK</sequence>
<dbReference type="InterPro" id="IPR038475">
    <property type="entry name" value="RecG_C_sf"/>
</dbReference>
<evidence type="ECO:0000256" key="1">
    <source>
        <dbReference type="SAM" id="MobiDB-lite"/>
    </source>
</evidence>
<proteinExistence type="predicted"/>
<feature type="compositionally biased region" description="Low complexity" evidence="1">
    <location>
        <begin position="539"/>
        <end position="551"/>
    </location>
</feature>
<evidence type="ECO:0000259" key="2">
    <source>
        <dbReference type="Pfam" id="PF04326"/>
    </source>
</evidence>
<accession>A0ABR6S7C1</accession>
<evidence type="ECO:0000313" key="5">
    <source>
        <dbReference type="Proteomes" id="UP000570851"/>
    </source>
</evidence>
<feature type="compositionally biased region" description="Polar residues" evidence="1">
    <location>
        <begin position="678"/>
        <end position="687"/>
    </location>
</feature>
<dbReference type="EMBL" id="JACKZP010000031">
    <property type="protein sequence ID" value="MBC1302299.1"/>
    <property type="molecule type" value="Genomic_DNA"/>
</dbReference>
<feature type="compositionally biased region" description="Polar residues" evidence="1">
    <location>
        <begin position="499"/>
        <end position="515"/>
    </location>
</feature>
<keyword evidence="5" id="KW-1185">Reference proteome</keyword>
<name>A0ABR6S7C1_ANAVA</name>
<feature type="domain" description="Filamentation induced by cAMP protein Fic-like C-terminal" evidence="3">
    <location>
        <begin position="628"/>
        <end position="685"/>
    </location>
</feature>
<protein>
    <submittedName>
        <fullName evidence="4">DNA binding domain-containing protein</fullName>
    </submittedName>
</protein>
<gene>
    <name evidence="4" type="ORF">GNE12_10275</name>
</gene>
<dbReference type="PANTHER" id="PTHR30595">
    <property type="entry name" value="GLPR-RELATED TRANSCRIPTIONAL REPRESSOR"/>
    <property type="match status" value="1"/>
</dbReference>
<dbReference type="RefSeq" id="WP_011318004.1">
    <property type="nucleotide sequence ID" value="NZ_JACKZP010000031.1"/>
</dbReference>
<dbReference type="PANTHER" id="PTHR30595:SF6">
    <property type="entry name" value="SCHLAFEN ALBA-2 DOMAIN-CONTAINING PROTEIN"/>
    <property type="match status" value="1"/>
</dbReference>